<gene>
    <name evidence="1" type="ORF">ABIF63_008980</name>
</gene>
<dbReference type="EMBL" id="JBEPTQ010000002">
    <property type="protein sequence ID" value="MET4724874.1"/>
    <property type="molecule type" value="Genomic_DNA"/>
</dbReference>
<dbReference type="RefSeq" id="WP_354270495.1">
    <property type="nucleotide sequence ID" value="NZ_JBEPTQ010000002.1"/>
</dbReference>
<name>A0ABV2S6R0_BRAJP</name>
<protein>
    <recommendedName>
        <fullName evidence="3">Transposase</fullName>
    </recommendedName>
</protein>
<comment type="caution">
    <text evidence="1">The sequence shown here is derived from an EMBL/GenBank/DDBJ whole genome shotgun (WGS) entry which is preliminary data.</text>
</comment>
<proteinExistence type="predicted"/>
<evidence type="ECO:0000313" key="2">
    <source>
        <dbReference type="Proteomes" id="UP001549291"/>
    </source>
</evidence>
<evidence type="ECO:0000313" key="1">
    <source>
        <dbReference type="EMBL" id="MET4724874.1"/>
    </source>
</evidence>
<sequence>MTYTATEHYRQIFDRRTPEQLCTLSHVKRFMERLAGDLEFRRALSENVDSPRAVTERYRIGVDPMKMLPLWRGGYLKHRFKPESEPWPWL</sequence>
<keyword evidence="2" id="KW-1185">Reference proteome</keyword>
<reference evidence="1 2" key="1">
    <citation type="submission" date="2024-06" db="EMBL/GenBank/DDBJ databases">
        <title>Genomic Encyclopedia of Type Strains, Phase V (KMG-V): Genome sequencing to study the core and pangenomes of soil and plant-associated prokaryotes.</title>
        <authorList>
            <person name="Whitman W."/>
        </authorList>
    </citation>
    <scope>NUCLEOTIDE SEQUENCE [LARGE SCALE GENOMIC DNA]</scope>
    <source>
        <strain evidence="1 2">USDA 160</strain>
    </source>
</reference>
<dbReference type="Proteomes" id="UP001549291">
    <property type="component" value="Unassembled WGS sequence"/>
</dbReference>
<organism evidence="1 2">
    <name type="scientific">Bradyrhizobium japonicum</name>
    <dbReference type="NCBI Taxonomy" id="375"/>
    <lineage>
        <taxon>Bacteria</taxon>
        <taxon>Pseudomonadati</taxon>
        <taxon>Pseudomonadota</taxon>
        <taxon>Alphaproteobacteria</taxon>
        <taxon>Hyphomicrobiales</taxon>
        <taxon>Nitrobacteraceae</taxon>
        <taxon>Bradyrhizobium</taxon>
    </lineage>
</organism>
<accession>A0ABV2S6R0</accession>
<evidence type="ECO:0008006" key="3">
    <source>
        <dbReference type="Google" id="ProtNLM"/>
    </source>
</evidence>